<comment type="caution">
    <text evidence="1">The sequence shown here is derived from an EMBL/GenBank/DDBJ whole genome shotgun (WGS) entry which is preliminary data.</text>
</comment>
<sequence length="219" mass="24554">MKFVCSSLTLSFLLFAFVTNLSPSFTYNNGFPILNTAFEPIHPYGSYYIIPTFFGVRSGRLKLEKTGDSKCPVTILEEDFNNTHYLPVKFTKLVDTEFDEIVTGTPIEIEFTRNKPDCVESTKWLIFIDNVINKFCVGIGGPENYPGMQIVNGTFNIQRYGSSYNFVFCVDGSSSFCSDIGFYNNGEGGGRLILTDQKISAFVFSETYSYDDGIIRSVA</sequence>
<reference evidence="1" key="1">
    <citation type="submission" date="2023-10" db="EMBL/GenBank/DDBJ databases">
        <authorList>
            <person name="Rodriguez Cubillos JULIANA M."/>
            <person name="De Vega J."/>
        </authorList>
    </citation>
    <scope>NUCLEOTIDE SEQUENCE</scope>
</reference>
<name>A0ACB0LEJ6_TRIPR</name>
<gene>
    <name evidence="1" type="ORF">MILVUS5_LOCUS31664</name>
</gene>
<accession>A0ACB0LEJ6</accession>
<protein>
    <submittedName>
        <fullName evidence="1">Uncharacterized protein</fullName>
    </submittedName>
</protein>
<dbReference type="EMBL" id="CASHSV030000513">
    <property type="protein sequence ID" value="CAJ2666942.1"/>
    <property type="molecule type" value="Genomic_DNA"/>
</dbReference>
<dbReference type="Proteomes" id="UP001177021">
    <property type="component" value="Unassembled WGS sequence"/>
</dbReference>
<proteinExistence type="predicted"/>
<organism evidence="1 2">
    <name type="scientific">Trifolium pratense</name>
    <name type="common">Red clover</name>
    <dbReference type="NCBI Taxonomy" id="57577"/>
    <lineage>
        <taxon>Eukaryota</taxon>
        <taxon>Viridiplantae</taxon>
        <taxon>Streptophyta</taxon>
        <taxon>Embryophyta</taxon>
        <taxon>Tracheophyta</taxon>
        <taxon>Spermatophyta</taxon>
        <taxon>Magnoliopsida</taxon>
        <taxon>eudicotyledons</taxon>
        <taxon>Gunneridae</taxon>
        <taxon>Pentapetalae</taxon>
        <taxon>rosids</taxon>
        <taxon>fabids</taxon>
        <taxon>Fabales</taxon>
        <taxon>Fabaceae</taxon>
        <taxon>Papilionoideae</taxon>
        <taxon>50 kb inversion clade</taxon>
        <taxon>NPAAA clade</taxon>
        <taxon>Hologalegina</taxon>
        <taxon>IRL clade</taxon>
        <taxon>Trifolieae</taxon>
        <taxon>Trifolium</taxon>
    </lineage>
</organism>
<evidence type="ECO:0000313" key="1">
    <source>
        <dbReference type="EMBL" id="CAJ2666942.1"/>
    </source>
</evidence>
<evidence type="ECO:0000313" key="2">
    <source>
        <dbReference type="Proteomes" id="UP001177021"/>
    </source>
</evidence>
<keyword evidence="2" id="KW-1185">Reference proteome</keyword>